<dbReference type="SUPFAM" id="SSF51735">
    <property type="entry name" value="NAD(P)-binding Rossmann-fold domains"/>
    <property type="match status" value="1"/>
</dbReference>
<dbReference type="AlphaFoldDB" id="A0A5P6VVA5"/>
<dbReference type="InterPro" id="IPR002347">
    <property type="entry name" value="SDR_fam"/>
</dbReference>
<dbReference type="Pfam" id="PF13561">
    <property type="entry name" value="adh_short_C2"/>
    <property type="match status" value="1"/>
</dbReference>
<proteinExistence type="inferred from homology"/>
<dbReference type="PROSITE" id="PS00061">
    <property type="entry name" value="ADH_SHORT"/>
    <property type="match status" value="1"/>
</dbReference>
<dbReference type="KEGG" id="pxv:FXF36_14950"/>
<comment type="similarity">
    <text evidence="1">Belongs to the short-chain dehydrogenases/reductases (SDR) family.</text>
</comment>
<dbReference type="InterPro" id="IPR020904">
    <property type="entry name" value="Sc_DH/Rdtase_CS"/>
</dbReference>
<accession>A0A5P6VVA5</accession>
<dbReference type="PRINTS" id="PR00080">
    <property type="entry name" value="SDRFAMILY"/>
</dbReference>
<gene>
    <name evidence="2" type="ORF">FXF36_14950</name>
</gene>
<evidence type="ECO:0000256" key="1">
    <source>
        <dbReference type="ARBA" id="ARBA00006484"/>
    </source>
</evidence>
<dbReference type="PANTHER" id="PTHR43975:SF2">
    <property type="entry name" value="EG:BACR7A4.14 PROTEIN-RELATED"/>
    <property type="match status" value="1"/>
</dbReference>
<dbReference type="PRINTS" id="PR00081">
    <property type="entry name" value="GDHRDH"/>
</dbReference>
<dbReference type="EMBL" id="CP043028">
    <property type="protein sequence ID" value="QFJ56278.1"/>
    <property type="molecule type" value="Genomic_DNA"/>
</dbReference>
<sequence length="233" mass="25065">MGAETAILCSQLGASVILVARREEKLIEVKEKLEGNGHIIFPFDLSKVDEIEGLVKSIITESGALDGFVHSAGISSTRPLKMLKPSHLSEVMNINFNSFVEITRCITKKNCFNDGLSIVGVSSISSTLGNQTKTAYCASKAAMDAVVRCFAKEFAKDGVRANTVCPGMINTDIYEKFKDNAGDSYDAEVRMYRQYLGLGEPADVAEVIAFLLSNASRFITGSNIGVDGGMLSS</sequence>
<dbReference type="CDD" id="cd05233">
    <property type="entry name" value="SDR_c"/>
    <property type="match status" value="1"/>
</dbReference>
<evidence type="ECO:0000313" key="3">
    <source>
        <dbReference type="Proteomes" id="UP000327030"/>
    </source>
</evidence>
<evidence type="ECO:0000313" key="2">
    <source>
        <dbReference type="EMBL" id="QFJ56278.1"/>
    </source>
</evidence>
<dbReference type="PANTHER" id="PTHR43975">
    <property type="entry name" value="ZGC:101858"/>
    <property type="match status" value="1"/>
</dbReference>
<dbReference type="OrthoDB" id="9811743at2"/>
<name>A0A5P6VVA5_PSEXY</name>
<dbReference type="InterPro" id="IPR036291">
    <property type="entry name" value="NAD(P)-bd_dom_sf"/>
</dbReference>
<protein>
    <submittedName>
        <fullName evidence="2">SDR family oxidoreductase</fullName>
    </submittedName>
</protein>
<reference evidence="3" key="1">
    <citation type="submission" date="2019-08" db="EMBL/GenBank/DDBJ databases">
        <title>Complete Genome Sequence of the Polysaccharide-Degrading Rumen Bacterium Pseudobutyrivibrio xylanivorans MA3014.</title>
        <authorList>
            <person name="Palevich N."/>
            <person name="Maclean P.H."/>
            <person name="Kelly W.J."/>
            <person name="Leahy S.C."/>
            <person name="Rakonjac J."/>
            <person name="Attwood G.T."/>
        </authorList>
    </citation>
    <scope>NUCLEOTIDE SEQUENCE [LARGE SCALE GENOMIC DNA]</scope>
    <source>
        <strain evidence="3">MA3014</strain>
    </source>
</reference>
<dbReference type="Proteomes" id="UP000327030">
    <property type="component" value="Chromosome 1"/>
</dbReference>
<organism evidence="2 3">
    <name type="scientific">Pseudobutyrivibrio xylanivorans</name>
    <dbReference type="NCBI Taxonomy" id="185007"/>
    <lineage>
        <taxon>Bacteria</taxon>
        <taxon>Bacillati</taxon>
        <taxon>Bacillota</taxon>
        <taxon>Clostridia</taxon>
        <taxon>Lachnospirales</taxon>
        <taxon>Lachnospiraceae</taxon>
        <taxon>Pseudobutyrivibrio</taxon>
    </lineage>
</organism>
<dbReference type="Gene3D" id="3.40.50.720">
    <property type="entry name" value="NAD(P)-binding Rossmann-like Domain"/>
    <property type="match status" value="1"/>
</dbReference>